<feature type="signal peptide" evidence="2">
    <location>
        <begin position="1"/>
        <end position="24"/>
    </location>
</feature>
<evidence type="ECO:0008006" key="5">
    <source>
        <dbReference type="Google" id="ProtNLM"/>
    </source>
</evidence>
<sequence length="73" mass="7606">MYFRTMILLASPLASPIALPPAAGVVSQSDPRWGPPSCSVGPSSPKPAINPPRSTSLRFHSLPSFSFSLASPA</sequence>
<dbReference type="Proteomes" id="UP000006591">
    <property type="component" value="Chromosome 3"/>
</dbReference>
<dbReference type="EnsemblPlants" id="ONIVA03G06450.1">
    <property type="protein sequence ID" value="ONIVA03G06450.1"/>
    <property type="gene ID" value="ONIVA03G06450"/>
</dbReference>
<name>A0A0E0GHX0_ORYNI</name>
<dbReference type="AlphaFoldDB" id="A0A0E0GHX0"/>
<evidence type="ECO:0000313" key="4">
    <source>
        <dbReference type="Proteomes" id="UP000006591"/>
    </source>
</evidence>
<dbReference type="Gramene" id="ONIVA03G06450.1">
    <property type="protein sequence ID" value="ONIVA03G06450.1"/>
    <property type="gene ID" value="ONIVA03G06450"/>
</dbReference>
<evidence type="ECO:0000313" key="3">
    <source>
        <dbReference type="EnsemblPlants" id="ONIVA03G06450.1"/>
    </source>
</evidence>
<dbReference type="HOGENOM" id="CLU_2709026_0_0_1"/>
<organism evidence="3">
    <name type="scientific">Oryza nivara</name>
    <name type="common">Indian wild rice</name>
    <name type="synonym">Oryza sativa f. spontanea</name>
    <dbReference type="NCBI Taxonomy" id="4536"/>
    <lineage>
        <taxon>Eukaryota</taxon>
        <taxon>Viridiplantae</taxon>
        <taxon>Streptophyta</taxon>
        <taxon>Embryophyta</taxon>
        <taxon>Tracheophyta</taxon>
        <taxon>Spermatophyta</taxon>
        <taxon>Magnoliopsida</taxon>
        <taxon>Liliopsida</taxon>
        <taxon>Poales</taxon>
        <taxon>Poaceae</taxon>
        <taxon>BOP clade</taxon>
        <taxon>Oryzoideae</taxon>
        <taxon>Oryzeae</taxon>
        <taxon>Oryzinae</taxon>
        <taxon>Oryza</taxon>
    </lineage>
</organism>
<reference evidence="3" key="2">
    <citation type="submission" date="2018-04" db="EMBL/GenBank/DDBJ databases">
        <title>OnivRS2 (Oryza nivara Reference Sequence Version 2).</title>
        <authorList>
            <person name="Zhang J."/>
            <person name="Kudrna D."/>
            <person name="Lee S."/>
            <person name="Talag J."/>
            <person name="Rajasekar S."/>
            <person name="Welchert J."/>
            <person name="Hsing Y.-I."/>
            <person name="Wing R.A."/>
        </authorList>
    </citation>
    <scope>NUCLEOTIDE SEQUENCE [LARGE SCALE GENOMIC DNA]</scope>
    <source>
        <strain evidence="3">SL10</strain>
    </source>
</reference>
<evidence type="ECO:0000256" key="2">
    <source>
        <dbReference type="SAM" id="SignalP"/>
    </source>
</evidence>
<accession>A0A0E0GHX0</accession>
<proteinExistence type="predicted"/>
<feature type="chain" id="PRO_5002360593" description="Secreted protein" evidence="2">
    <location>
        <begin position="25"/>
        <end position="73"/>
    </location>
</feature>
<protein>
    <recommendedName>
        <fullName evidence="5">Secreted protein</fullName>
    </recommendedName>
</protein>
<keyword evidence="4" id="KW-1185">Reference proteome</keyword>
<feature type="region of interest" description="Disordered" evidence="1">
    <location>
        <begin position="25"/>
        <end position="55"/>
    </location>
</feature>
<evidence type="ECO:0000256" key="1">
    <source>
        <dbReference type="SAM" id="MobiDB-lite"/>
    </source>
</evidence>
<keyword evidence="2" id="KW-0732">Signal</keyword>
<reference evidence="3" key="1">
    <citation type="submission" date="2015-04" db="UniProtKB">
        <authorList>
            <consortium name="EnsemblPlants"/>
        </authorList>
    </citation>
    <scope>IDENTIFICATION</scope>
    <source>
        <strain evidence="3">SL10</strain>
    </source>
</reference>